<reference evidence="2" key="2">
    <citation type="submission" date="2025-09" db="UniProtKB">
        <authorList>
            <consortium name="Ensembl"/>
        </authorList>
    </citation>
    <scope>IDENTIFICATION</scope>
</reference>
<dbReference type="PANTHER" id="PTHR21301:SF12">
    <property type="match status" value="1"/>
</dbReference>
<reference evidence="2" key="1">
    <citation type="submission" date="2025-08" db="UniProtKB">
        <authorList>
            <consortium name="Ensembl"/>
        </authorList>
    </citation>
    <scope>IDENTIFICATION</scope>
</reference>
<dbReference type="Proteomes" id="UP000694569">
    <property type="component" value="Unplaced"/>
</dbReference>
<proteinExistence type="predicted"/>
<sequence length="397" mass="45855">MDHLLDGFIDGKHPNFSKLERQALKDLRENKSLTLKPTDKGGALVIMNQVDYVKEVNRQLNDTDTYSVSHVGEVIQLEKLIDTVISEALTQNIIDEDLYKYLKKEHAILPVFYVLPKIHKSLENPPGRPIVASTDSVLQPISVFLDRVLQPLVIKTQSFIWDSKNVLRRITELSFTGPIVLFTWDVTSLYTSIPNREGMTAIQDALLKHLFPEEHISFLMKLVEIVLHNNIFLFGDTVYKQCRGTTMGSNMAPAYANLYMDAFENQFIYPHQFFINFVHTWWRYIDDVFGIWTGTETDLTFLTQMNTVNAHIKFTMISNPLEINFLDLTLRVEGTHLVSDLFVKPTDRNSLLHYSSFHPESTLNSLPRSQFTRVIRNVSNPDIRDDRLQQMINKFSD</sequence>
<evidence type="ECO:0000313" key="3">
    <source>
        <dbReference type="Proteomes" id="UP000694569"/>
    </source>
</evidence>
<dbReference type="GeneTree" id="ENSGT00940000154669"/>
<evidence type="ECO:0000313" key="2">
    <source>
        <dbReference type="Ensembl" id="ENSLLEP00000015150.1"/>
    </source>
</evidence>
<feature type="domain" description="Reverse transcriptase" evidence="1">
    <location>
        <begin position="96"/>
        <end position="337"/>
    </location>
</feature>
<dbReference type="Pfam" id="PF26215">
    <property type="entry name" value="HTH_animal"/>
    <property type="match status" value="1"/>
</dbReference>
<evidence type="ECO:0000259" key="1">
    <source>
        <dbReference type="PROSITE" id="PS50878"/>
    </source>
</evidence>
<protein>
    <recommendedName>
        <fullName evidence="1">Reverse transcriptase domain-containing protein</fullName>
    </recommendedName>
</protein>
<dbReference type="Ensembl" id="ENSLLET00000015734.1">
    <property type="protein sequence ID" value="ENSLLEP00000015150.1"/>
    <property type="gene ID" value="ENSLLEG00000009645.1"/>
</dbReference>
<name>A0A8C5PDK2_9ANUR</name>
<dbReference type="OrthoDB" id="10025388at2759"/>
<dbReference type="PROSITE" id="PS50878">
    <property type="entry name" value="RT_POL"/>
    <property type="match status" value="1"/>
</dbReference>
<organism evidence="2 3">
    <name type="scientific">Leptobrachium leishanense</name>
    <name type="common">Leishan spiny toad</name>
    <dbReference type="NCBI Taxonomy" id="445787"/>
    <lineage>
        <taxon>Eukaryota</taxon>
        <taxon>Metazoa</taxon>
        <taxon>Chordata</taxon>
        <taxon>Craniata</taxon>
        <taxon>Vertebrata</taxon>
        <taxon>Euteleostomi</taxon>
        <taxon>Amphibia</taxon>
        <taxon>Batrachia</taxon>
        <taxon>Anura</taxon>
        <taxon>Pelobatoidea</taxon>
        <taxon>Megophryidae</taxon>
        <taxon>Leptobrachium</taxon>
    </lineage>
</organism>
<accession>A0A8C5PDK2</accession>
<dbReference type="InterPro" id="IPR058912">
    <property type="entry name" value="HTH_animal"/>
</dbReference>
<keyword evidence="3" id="KW-1185">Reference proteome</keyword>
<dbReference type="AlphaFoldDB" id="A0A8C5PDK2"/>
<dbReference type="InterPro" id="IPR000477">
    <property type="entry name" value="RT_dom"/>
</dbReference>
<dbReference type="PANTHER" id="PTHR21301">
    <property type="entry name" value="REVERSE TRANSCRIPTASE"/>
    <property type="match status" value="1"/>
</dbReference>